<evidence type="ECO:0000256" key="2">
    <source>
        <dbReference type="SAM" id="SignalP"/>
    </source>
</evidence>
<accession>A0A328YU60</accession>
<feature type="transmembrane region" description="Helical" evidence="1">
    <location>
        <begin position="914"/>
        <end position="933"/>
    </location>
</feature>
<keyword evidence="2" id="KW-0732">Signal</keyword>
<feature type="transmembrane region" description="Helical" evidence="1">
    <location>
        <begin position="942"/>
        <end position="963"/>
    </location>
</feature>
<feature type="transmembrane region" description="Helical" evidence="1">
    <location>
        <begin position="889"/>
        <end position="908"/>
    </location>
</feature>
<dbReference type="Proteomes" id="UP000248856">
    <property type="component" value="Unassembled WGS sequence"/>
</dbReference>
<organism evidence="3 4">
    <name type="scientific">Paracidovorax anthurii</name>
    <dbReference type="NCBI Taxonomy" id="78229"/>
    <lineage>
        <taxon>Bacteria</taxon>
        <taxon>Pseudomonadati</taxon>
        <taxon>Pseudomonadota</taxon>
        <taxon>Betaproteobacteria</taxon>
        <taxon>Burkholderiales</taxon>
        <taxon>Comamonadaceae</taxon>
        <taxon>Paracidovorax</taxon>
    </lineage>
</organism>
<evidence type="ECO:0000256" key="1">
    <source>
        <dbReference type="SAM" id="Phobius"/>
    </source>
</evidence>
<feature type="transmembrane region" description="Helical" evidence="1">
    <location>
        <begin position="969"/>
        <end position="987"/>
    </location>
</feature>
<keyword evidence="4" id="KW-1185">Reference proteome</keyword>
<feature type="transmembrane region" description="Helical" evidence="1">
    <location>
        <begin position="1027"/>
        <end position="1047"/>
    </location>
</feature>
<feature type="transmembrane region" description="Helical" evidence="1">
    <location>
        <begin position="832"/>
        <end position="850"/>
    </location>
</feature>
<keyword evidence="1" id="KW-1133">Transmembrane helix</keyword>
<dbReference type="OrthoDB" id="8800255at2"/>
<keyword evidence="1" id="KW-0812">Transmembrane</keyword>
<feature type="transmembrane region" description="Helical" evidence="1">
    <location>
        <begin position="1068"/>
        <end position="1087"/>
    </location>
</feature>
<dbReference type="RefSeq" id="WP_111879922.1">
    <property type="nucleotide sequence ID" value="NZ_QLTA01000041.1"/>
</dbReference>
<dbReference type="EMBL" id="QLTA01000041">
    <property type="protein sequence ID" value="RAR76954.1"/>
    <property type="molecule type" value="Genomic_DNA"/>
</dbReference>
<reference evidence="3 4" key="1">
    <citation type="submission" date="2018-06" db="EMBL/GenBank/DDBJ databases">
        <title>Genomic Encyclopedia of Archaeal and Bacterial Type Strains, Phase II (KMG-II): from individual species to whole genera.</title>
        <authorList>
            <person name="Goeker M."/>
        </authorList>
    </citation>
    <scope>NUCLEOTIDE SEQUENCE [LARGE SCALE GENOMIC DNA]</scope>
    <source>
        <strain evidence="3 4">CFPB 3232</strain>
    </source>
</reference>
<feature type="signal peptide" evidence="2">
    <location>
        <begin position="1"/>
        <end position="29"/>
    </location>
</feature>
<gene>
    <name evidence="3" type="ORF">AX018_104112</name>
</gene>
<feature type="chain" id="PRO_5016245818" evidence="2">
    <location>
        <begin position="30"/>
        <end position="1121"/>
    </location>
</feature>
<evidence type="ECO:0000313" key="4">
    <source>
        <dbReference type="Proteomes" id="UP000248856"/>
    </source>
</evidence>
<sequence>MKRLSCRMAWSRWWMVPAALLWAQGALCAADVPTDVAFGRSPMPGYLGRVLQPVVAGDPLLPGAFDLQAQLALRHVPAMELESSVPLEVSVPGTRAAAAGQGVRLAAPADTDLSAYDEVWVDHAAPGHCSAHLELQTDEGLQEGRPSSSTIVGMADGKSVLFTEQPYRMPWVAKDMFYLLARQFGSSDDRRWRYAQDGDATVLQRRLQVPLDRAQAIELELPAGARVKGVNLLISVGDHHRPSRLLTMGDFTSESLDDGVRTRFRLRVDRVLAEYRQAKRPVSLAELVVFYQGPRERTLAEKPLRRLSIFSLPGTGLAPVSGRALQVPMKTGPLTASTWRTVLDLKDVTGRWVARMPLRAAEWKAIGGPACGLEPYAARLVKLKRSRTPAYVAETAALVRALGGPFVVQPEDRTAIEWLDIVAQLPLGRAGPRPPQSRGHDGAEADWPGWGVKWSAAGAQAQVDAVPGALQFAMATAVQVSWSVDFRVRPGLRLHVDMGSDDHRLPEVSARVVVEGGQQYDVRLPASQPLRLDRRIPDGVRVRSIVLNFDTRGQAVPWALRGLTVFRPYRLDPEQVGEAPRPGWAEVPLVARPDAAEPGHTWRSEGPRAVAAIRSAPASGDMHRLQWTTDADVPARQLLELRLQYELQGTAAEGCWLQADIRGSHGHHAERTFCPRDGLLHEGVAADMLKHFDEDERIVSVHWTASLYVDQPTEASFRPALGVGVRPSARRALAQGPVLRMEGAPMVPLSMPVPVQDALLQGRRPVWVDYGPLRIQERQEMVPALLQDDGLFELKRVTLVSDQDLRSEAVSRWREMLRPAAPAPGMGKLHKLGFAMLAGVALWLAWRVLARRAHAWLRLLRPVAERARRLCGAAWLACERARSVLARHLPLLHFAVMALALPLFWKAGRGGPGAPWLLGAGVSLFVTSALHLLRGLPPWGRFFVHCLWPFSWFAWFAWALGAYDAPSSPLVAVALLAGCFWPVAFAVHRALWWMKRGMGLLAGVLVVVGLACYGIGFIGAVDGGENVFITLGGLGMIAAWGCLVWSARDPLATWKPWLARWLYGERGGVFLAGALLALPGSAVLLALGMSQVAAHVATLFFYQLCLGAALQASVHWWRKGA</sequence>
<proteinExistence type="predicted"/>
<feature type="transmembrane region" description="Helical" evidence="1">
    <location>
        <begin position="1099"/>
        <end position="1117"/>
    </location>
</feature>
<keyword evidence="1" id="KW-0472">Membrane</keyword>
<name>A0A328YU60_9BURK</name>
<dbReference type="AlphaFoldDB" id="A0A328YU60"/>
<comment type="caution">
    <text evidence="3">The sequence shown here is derived from an EMBL/GenBank/DDBJ whole genome shotgun (WGS) entry which is preliminary data.</text>
</comment>
<evidence type="ECO:0000313" key="3">
    <source>
        <dbReference type="EMBL" id="RAR76954.1"/>
    </source>
</evidence>
<protein>
    <submittedName>
        <fullName evidence="3">Uncharacterized protein</fullName>
    </submittedName>
</protein>
<feature type="transmembrane region" description="Helical" evidence="1">
    <location>
        <begin position="999"/>
        <end position="1021"/>
    </location>
</feature>